<comment type="caution">
    <text evidence="15">The sequence shown here is derived from an EMBL/GenBank/DDBJ whole genome shotgun (WGS) entry which is preliminary data.</text>
</comment>
<keyword evidence="9 14" id="KW-0472">Membrane</keyword>
<dbReference type="Pfam" id="PF02673">
    <property type="entry name" value="BacA"/>
    <property type="match status" value="1"/>
</dbReference>
<evidence type="ECO:0000256" key="4">
    <source>
        <dbReference type="ARBA" id="ARBA00021581"/>
    </source>
</evidence>
<feature type="transmembrane region" description="Helical" evidence="14">
    <location>
        <begin position="240"/>
        <end position="259"/>
    </location>
</feature>
<dbReference type="GO" id="GO:0071555">
    <property type="term" value="P:cell wall organization"/>
    <property type="evidence" value="ECO:0007669"/>
    <property type="project" value="UniProtKB-KW"/>
</dbReference>
<feature type="transmembrane region" description="Helical" evidence="14">
    <location>
        <begin position="105"/>
        <end position="122"/>
    </location>
</feature>
<evidence type="ECO:0000256" key="1">
    <source>
        <dbReference type="ARBA" id="ARBA00004651"/>
    </source>
</evidence>
<dbReference type="GO" id="GO:0005886">
    <property type="term" value="C:plasma membrane"/>
    <property type="evidence" value="ECO:0007669"/>
    <property type="project" value="UniProtKB-SubCell"/>
</dbReference>
<keyword evidence="14" id="KW-0133">Cell shape</keyword>
<evidence type="ECO:0000256" key="13">
    <source>
        <dbReference type="ARBA" id="ARBA00047594"/>
    </source>
</evidence>
<evidence type="ECO:0000256" key="2">
    <source>
        <dbReference type="ARBA" id="ARBA00010621"/>
    </source>
</evidence>
<evidence type="ECO:0000256" key="10">
    <source>
        <dbReference type="ARBA" id="ARBA00023251"/>
    </source>
</evidence>
<feature type="transmembrane region" description="Helical" evidence="14">
    <location>
        <begin position="209"/>
        <end position="228"/>
    </location>
</feature>
<gene>
    <name evidence="14" type="primary">uppP</name>
    <name evidence="15" type="ORF">A2866_06055</name>
</gene>
<keyword evidence="6 14" id="KW-0812">Transmembrane</keyword>
<evidence type="ECO:0000256" key="7">
    <source>
        <dbReference type="ARBA" id="ARBA00022801"/>
    </source>
</evidence>
<dbReference type="GO" id="GO:0046677">
    <property type="term" value="P:response to antibiotic"/>
    <property type="evidence" value="ECO:0007669"/>
    <property type="project" value="UniProtKB-UniRule"/>
</dbReference>
<comment type="similarity">
    <text evidence="2 14">Belongs to the UppP family.</text>
</comment>
<keyword evidence="7 14" id="KW-0378">Hydrolase</keyword>
<sequence>MTIIQAVILGVVEGITEFLPISSTFHLIFASTLLKISQNDFTKLFEVFIQSGAILSVALLFFTDVVKYKELVKRVLVSFLPTAIVGLVLYTFIKEVLFENQIFMVGIFALVGVVFLLVERLIKKDKIILKRDMQSLTYKEAIIIGLVQSLAVLPGVSRAGAVIIAMMLLHFKRDKAAYYSFLLSVPTVFAASFLDLYKMRDMISNYSTNWILLGVGFISAFVSSYFVVKWLIRFLQRNTLEIFGFYRIVLAIILSVLFLK</sequence>
<protein>
    <recommendedName>
        <fullName evidence="4 14">Undecaprenyl-diphosphatase</fullName>
        <ecNumber evidence="3 14">3.6.1.27</ecNumber>
    </recommendedName>
    <alternativeName>
        <fullName evidence="12 14">Bacitracin resistance protein</fullName>
    </alternativeName>
    <alternativeName>
        <fullName evidence="11 14">Undecaprenyl pyrophosphate phosphatase</fullName>
    </alternativeName>
</protein>
<dbReference type="PANTHER" id="PTHR30622">
    <property type="entry name" value="UNDECAPRENYL-DIPHOSPHATASE"/>
    <property type="match status" value="1"/>
</dbReference>
<evidence type="ECO:0000256" key="9">
    <source>
        <dbReference type="ARBA" id="ARBA00023136"/>
    </source>
</evidence>
<keyword evidence="5 14" id="KW-1003">Cell membrane</keyword>
<evidence type="ECO:0000256" key="14">
    <source>
        <dbReference type="HAMAP-Rule" id="MF_01006"/>
    </source>
</evidence>
<dbReference type="EMBL" id="MFZI01000011">
    <property type="protein sequence ID" value="OGK21954.1"/>
    <property type="molecule type" value="Genomic_DNA"/>
</dbReference>
<evidence type="ECO:0000256" key="6">
    <source>
        <dbReference type="ARBA" id="ARBA00022692"/>
    </source>
</evidence>
<keyword evidence="8 14" id="KW-1133">Transmembrane helix</keyword>
<dbReference type="Proteomes" id="UP000177026">
    <property type="component" value="Unassembled WGS sequence"/>
</dbReference>
<reference evidence="15 16" key="1">
    <citation type="journal article" date="2016" name="Nat. Commun.">
        <title>Thousands of microbial genomes shed light on interconnected biogeochemical processes in an aquifer system.</title>
        <authorList>
            <person name="Anantharaman K."/>
            <person name="Brown C.T."/>
            <person name="Hug L.A."/>
            <person name="Sharon I."/>
            <person name="Castelle C.J."/>
            <person name="Probst A.J."/>
            <person name="Thomas B.C."/>
            <person name="Singh A."/>
            <person name="Wilkins M.J."/>
            <person name="Karaoz U."/>
            <person name="Brodie E.L."/>
            <person name="Williams K.H."/>
            <person name="Hubbard S.S."/>
            <person name="Banfield J.F."/>
        </authorList>
    </citation>
    <scope>NUCLEOTIDE SEQUENCE [LARGE SCALE GENOMIC DNA]</scope>
</reference>
<dbReference type="HAMAP" id="MF_01006">
    <property type="entry name" value="Undec_diphosphatase"/>
    <property type="match status" value="1"/>
</dbReference>
<evidence type="ECO:0000313" key="15">
    <source>
        <dbReference type="EMBL" id="OGK21954.1"/>
    </source>
</evidence>
<organism evidence="15 16">
    <name type="scientific">Candidatus Roizmanbacteria bacterium RIFCSPHIGHO2_01_FULL_39_8</name>
    <dbReference type="NCBI Taxonomy" id="1802033"/>
    <lineage>
        <taxon>Bacteria</taxon>
        <taxon>Candidatus Roizmaniibacteriota</taxon>
    </lineage>
</organism>
<dbReference type="PANTHER" id="PTHR30622:SF3">
    <property type="entry name" value="UNDECAPRENYL-DIPHOSPHATASE"/>
    <property type="match status" value="1"/>
</dbReference>
<comment type="subcellular location">
    <subcellularLocation>
        <location evidence="1 14">Cell membrane</location>
        <topology evidence="1 14">Multi-pass membrane protein</topology>
    </subcellularLocation>
</comment>
<evidence type="ECO:0000256" key="5">
    <source>
        <dbReference type="ARBA" id="ARBA00022475"/>
    </source>
</evidence>
<dbReference type="InterPro" id="IPR003824">
    <property type="entry name" value="UppP"/>
</dbReference>
<keyword evidence="14" id="KW-0961">Cell wall biogenesis/degradation</keyword>
<feature type="transmembrane region" description="Helical" evidence="14">
    <location>
        <begin position="143"/>
        <end position="171"/>
    </location>
</feature>
<dbReference type="GO" id="GO:0009252">
    <property type="term" value="P:peptidoglycan biosynthetic process"/>
    <property type="evidence" value="ECO:0007669"/>
    <property type="project" value="UniProtKB-KW"/>
</dbReference>
<dbReference type="GO" id="GO:0050380">
    <property type="term" value="F:undecaprenyl-diphosphatase activity"/>
    <property type="evidence" value="ECO:0007669"/>
    <property type="project" value="UniProtKB-UniRule"/>
</dbReference>
<evidence type="ECO:0000256" key="12">
    <source>
        <dbReference type="ARBA" id="ARBA00032932"/>
    </source>
</evidence>
<evidence type="ECO:0000313" key="16">
    <source>
        <dbReference type="Proteomes" id="UP000177026"/>
    </source>
</evidence>
<feature type="transmembrane region" description="Helical" evidence="14">
    <location>
        <begin position="44"/>
        <end position="63"/>
    </location>
</feature>
<name>A0A1F7GSY7_9BACT</name>
<dbReference type="EC" id="3.6.1.27" evidence="3 14"/>
<proteinExistence type="inferred from homology"/>
<feature type="transmembrane region" description="Helical" evidence="14">
    <location>
        <begin position="75"/>
        <end position="93"/>
    </location>
</feature>
<evidence type="ECO:0000256" key="11">
    <source>
        <dbReference type="ARBA" id="ARBA00032707"/>
    </source>
</evidence>
<keyword evidence="10 14" id="KW-0046">Antibiotic resistance</keyword>
<dbReference type="GO" id="GO:0008360">
    <property type="term" value="P:regulation of cell shape"/>
    <property type="evidence" value="ECO:0007669"/>
    <property type="project" value="UniProtKB-KW"/>
</dbReference>
<accession>A0A1F7GSY7</accession>
<evidence type="ECO:0000256" key="3">
    <source>
        <dbReference type="ARBA" id="ARBA00012374"/>
    </source>
</evidence>
<feature type="transmembrane region" description="Helical" evidence="14">
    <location>
        <begin position="177"/>
        <end position="197"/>
    </location>
</feature>
<dbReference type="AlphaFoldDB" id="A0A1F7GSY7"/>
<comment type="miscellaneous">
    <text evidence="14">Bacitracin is thought to be involved in the inhibition of peptidoglycan synthesis by sequestering undecaprenyl diphosphate, thereby reducing the pool of lipid carrier available.</text>
</comment>
<evidence type="ECO:0000256" key="8">
    <source>
        <dbReference type="ARBA" id="ARBA00022989"/>
    </source>
</evidence>
<keyword evidence="14" id="KW-0573">Peptidoglycan synthesis</keyword>
<comment type="function">
    <text evidence="14">Catalyzes the dephosphorylation of undecaprenyl diphosphate (UPP). Confers resistance to bacitracin.</text>
</comment>
<comment type="catalytic activity">
    <reaction evidence="13 14">
        <text>di-trans,octa-cis-undecaprenyl diphosphate + H2O = di-trans,octa-cis-undecaprenyl phosphate + phosphate + H(+)</text>
        <dbReference type="Rhea" id="RHEA:28094"/>
        <dbReference type="ChEBI" id="CHEBI:15377"/>
        <dbReference type="ChEBI" id="CHEBI:15378"/>
        <dbReference type="ChEBI" id="CHEBI:43474"/>
        <dbReference type="ChEBI" id="CHEBI:58405"/>
        <dbReference type="ChEBI" id="CHEBI:60392"/>
        <dbReference type="EC" id="3.6.1.27"/>
    </reaction>
</comment>